<evidence type="ECO:0000313" key="1">
    <source>
        <dbReference type="EMBL" id="VDM68896.1"/>
    </source>
</evidence>
<dbReference type="EMBL" id="UYYB01010364">
    <property type="protein sequence ID" value="VDM68896.1"/>
    <property type="molecule type" value="Genomic_DNA"/>
</dbReference>
<evidence type="ECO:0000313" key="2">
    <source>
        <dbReference type="Proteomes" id="UP000270094"/>
    </source>
</evidence>
<accession>A0A3P7IH49</accession>
<protein>
    <submittedName>
        <fullName evidence="1">Uncharacterized protein</fullName>
    </submittedName>
</protein>
<dbReference type="Proteomes" id="UP000270094">
    <property type="component" value="Unassembled WGS sequence"/>
</dbReference>
<name>A0A3P7IH49_STRVU</name>
<organism evidence="1 2">
    <name type="scientific">Strongylus vulgaris</name>
    <name type="common">Blood worm</name>
    <dbReference type="NCBI Taxonomy" id="40348"/>
    <lineage>
        <taxon>Eukaryota</taxon>
        <taxon>Metazoa</taxon>
        <taxon>Ecdysozoa</taxon>
        <taxon>Nematoda</taxon>
        <taxon>Chromadorea</taxon>
        <taxon>Rhabditida</taxon>
        <taxon>Rhabditina</taxon>
        <taxon>Rhabditomorpha</taxon>
        <taxon>Strongyloidea</taxon>
        <taxon>Strongylidae</taxon>
        <taxon>Strongylus</taxon>
    </lineage>
</organism>
<keyword evidence="2" id="KW-1185">Reference proteome</keyword>
<sequence length="69" mass="7968">MRVDVDCNIHQVHLPLPVIYPTVTEVEENPGVTYADIGGCQDEIEELREDVETPLLRMRFACHDAVRYR</sequence>
<reference evidence="1 2" key="1">
    <citation type="submission" date="2018-11" db="EMBL/GenBank/DDBJ databases">
        <authorList>
            <consortium name="Pathogen Informatics"/>
        </authorList>
    </citation>
    <scope>NUCLEOTIDE SEQUENCE [LARGE SCALE GENOMIC DNA]</scope>
</reference>
<proteinExistence type="predicted"/>
<dbReference type="OrthoDB" id="5788672at2759"/>
<dbReference type="AlphaFoldDB" id="A0A3P7IH49"/>
<gene>
    <name evidence="1" type="ORF">SVUK_LOCUS3894</name>
</gene>